<evidence type="ECO:0000313" key="4">
    <source>
        <dbReference type="Proteomes" id="UP000032254"/>
    </source>
</evidence>
<organism evidence="3 4">
    <name type="scientific">Micromonospora haikouensis</name>
    <dbReference type="NCBI Taxonomy" id="686309"/>
    <lineage>
        <taxon>Bacteria</taxon>
        <taxon>Bacillati</taxon>
        <taxon>Actinomycetota</taxon>
        <taxon>Actinomycetes</taxon>
        <taxon>Micromonosporales</taxon>
        <taxon>Micromonosporaceae</taxon>
        <taxon>Micromonospora</taxon>
    </lineage>
</organism>
<proteinExistence type="predicted"/>
<feature type="region of interest" description="Disordered" evidence="1">
    <location>
        <begin position="21"/>
        <end position="48"/>
    </location>
</feature>
<dbReference type="RefSeq" id="WP_043964871.1">
    <property type="nucleotide sequence ID" value="NZ_JXSX01000002.1"/>
</dbReference>
<dbReference type="OrthoDB" id="3399090at2"/>
<keyword evidence="4" id="KW-1185">Reference proteome</keyword>
<evidence type="ECO:0000256" key="2">
    <source>
        <dbReference type="SAM" id="SignalP"/>
    </source>
</evidence>
<dbReference type="AlphaFoldDB" id="A0A0D0UV50"/>
<name>A0A0D0UV50_9ACTN</name>
<reference evidence="3 4" key="1">
    <citation type="submission" date="2015-01" db="EMBL/GenBank/DDBJ databases">
        <title>Sequencing and annotation of Micromonospora carbonacea strain JXNU-1 genome.</title>
        <authorList>
            <person name="Long Z."/>
            <person name="Huang Y."/>
            <person name="Jiang Y."/>
        </authorList>
    </citation>
    <scope>NUCLEOTIDE SEQUENCE [LARGE SCALE GENOMIC DNA]</scope>
    <source>
        <strain evidence="3 4">JXNU-1</strain>
    </source>
</reference>
<dbReference type="GeneID" id="301305695"/>
<sequence>MKFRQFVFIATLLAAASIAGSGVRPHGPVDAGGDARPPGPPPDAGRSAADEAVDEVIDEVVDLNGLTDVEFGDTEQELARRGMLASDVDTCGPTLVGHGAVSPIFVDDRLVLLWLDDPVPTAERINVRTPQGVGVGTPVEEVRARYRSVSPLDAPQRTYRFDGLLARSGDRAYLFLHDGRTVRKIIAGYADWARRLFAEGYGPC</sequence>
<feature type="chain" id="PRO_5038988201" evidence="2">
    <location>
        <begin position="20"/>
        <end position="204"/>
    </location>
</feature>
<feature type="signal peptide" evidence="2">
    <location>
        <begin position="1"/>
        <end position="19"/>
    </location>
</feature>
<dbReference type="PATRIC" id="fig|47853.6.peg.3491"/>
<evidence type="ECO:0000313" key="3">
    <source>
        <dbReference type="EMBL" id="KIR62632.1"/>
    </source>
</evidence>
<accession>A0A0D0UV50</accession>
<evidence type="ECO:0000256" key="1">
    <source>
        <dbReference type="SAM" id="MobiDB-lite"/>
    </source>
</evidence>
<comment type="caution">
    <text evidence="3">The sequence shown here is derived from an EMBL/GenBank/DDBJ whole genome shotgun (WGS) entry which is preliminary data.</text>
</comment>
<protein>
    <submittedName>
        <fullName evidence="3">Uncharacterized protein</fullName>
    </submittedName>
</protein>
<gene>
    <name evidence="3" type="ORF">TK50_16685</name>
</gene>
<dbReference type="EMBL" id="JXSX01000002">
    <property type="protein sequence ID" value="KIR62632.1"/>
    <property type="molecule type" value="Genomic_DNA"/>
</dbReference>
<keyword evidence="2" id="KW-0732">Signal</keyword>
<dbReference type="Proteomes" id="UP000032254">
    <property type="component" value="Unassembled WGS sequence"/>
</dbReference>